<protein>
    <submittedName>
        <fullName evidence="1">Uncharacterized protein</fullName>
    </submittedName>
</protein>
<keyword evidence="2" id="KW-1185">Reference proteome</keyword>
<reference evidence="1 2" key="1">
    <citation type="journal article" date="2018" name="IMA Fungus">
        <title>IMA Genome-F 9: Draft genome sequence of Annulohypoxylon stygium, Aspergillus mulundensis, Berkeleyomyces basicola (syn. Thielaviopsis basicola), Ceratocystis smalleyi, two Cercospora beticola strains, Coleophoma cylindrospora, Fusarium fracticaudum, Phialophora cf. hyalina, and Morchella septimelata.</title>
        <authorList>
            <person name="Wingfield B.D."/>
            <person name="Bills G.F."/>
            <person name="Dong Y."/>
            <person name="Huang W."/>
            <person name="Nel W.J."/>
            <person name="Swalarsk-Parry B.S."/>
            <person name="Vaghefi N."/>
            <person name="Wilken P.M."/>
            <person name="An Z."/>
            <person name="de Beer Z.W."/>
            <person name="De Vos L."/>
            <person name="Chen L."/>
            <person name="Duong T.A."/>
            <person name="Gao Y."/>
            <person name="Hammerbacher A."/>
            <person name="Kikkert J.R."/>
            <person name="Li Y."/>
            <person name="Li H."/>
            <person name="Li K."/>
            <person name="Li Q."/>
            <person name="Liu X."/>
            <person name="Ma X."/>
            <person name="Naidoo K."/>
            <person name="Pethybridge S.J."/>
            <person name="Sun J."/>
            <person name="Steenkamp E.T."/>
            <person name="van der Nest M.A."/>
            <person name="van Wyk S."/>
            <person name="Wingfield M.J."/>
            <person name="Xiong C."/>
            <person name="Yue Q."/>
            <person name="Zhang X."/>
        </authorList>
    </citation>
    <scope>NUCLEOTIDE SEQUENCE [LARGE SCALE GENOMIC DNA]</scope>
    <source>
        <strain evidence="1 2">DSM 5745</strain>
    </source>
</reference>
<sequence>MVTTASESICAALDDGGGVRFGPQTFAIYSCAALPPSFGKVRHDPTLHAKLSKTAARVCKTLPVYIDLQDEDVAELASLHVPVSVPRGQRMLPIKANMIDLDHLPWFLINAAVSKKHCVIGRGSAVESLLVILQRPWCVLEVCCADTETIAAMKDFALLATLVDGESYNAALLLLSHEYLVRLASISRSADILLPCNENSSARPFPEKAIRDIYAATTLVSSYNRFWLPLVCCCAVYLDLSFPDAVRRIRDDAEGLDGMGWIELYRFLLRRVGDWA</sequence>
<evidence type="ECO:0000313" key="1">
    <source>
        <dbReference type="EMBL" id="RDW93150.1"/>
    </source>
</evidence>
<dbReference type="AlphaFoldDB" id="A0A3D8T3N8"/>
<dbReference type="OrthoDB" id="4467587at2759"/>
<evidence type="ECO:0000313" key="2">
    <source>
        <dbReference type="Proteomes" id="UP000256690"/>
    </source>
</evidence>
<dbReference type="Proteomes" id="UP000256690">
    <property type="component" value="Unassembled WGS sequence"/>
</dbReference>
<name>A0A3D8T3N8_9EURO</name>
<accession>A0A3D8T3N8</accession>
<comment type="caution">
    <text evidence="1">The sequence shown here is derived from an EMBL/GenBank/DDBJ whole genome shotgun (WGS) entry which is preliminary data.</text>
</comment>
<dbReference type="GeneID" id="38110842"/>
<gene>
    <name evidence="1" type="ORF">DSM5745_00472</name>
</gene>
<proteinExistence type="predicted"/>
<dbReference type="EMBL" id="PVWQ01000001">
    <property type="protein sequence ID" value="RDW93150.1"/>
    <property type="molecule type" value="Genomic_DNA"/>
</dbReference>
<dbReference type="RefSeq" id="XP_026608333.1">
    <property type="nucleotide sequence ID" value="XM_026742488.1"/>
</dbReference>
<organism evidence="1 2">
    <name type="scientific">Aspergillus mulundensis</name>
    <dbReference type="NCBI Taxonomy" id="1810919"/>
    <lineage>
        <taxon>Eukaryota</taxon>
        <taxon>Fungi</taxon>
        <taxon>Dikarya</taxon>
        <taxon>Ascomycota</taxon>
        <taxon>Pezizomycotina</taxon>
        <taxon>Eurotiomycetes</taxon>
        <taxon>Eurotiomycetidae</taxon>
        <taxon>Eurotiales</taxon>
        <taxon>Aspergillaceae</taxon>
        <taxon>Aspergillus</taxon>
        <taxon>Aspergillus subgen. Nidulantes</taxon>
    </lineage>
</organism>